<organism evidence="1">
    <name type="scientific">metagenome</name>
    <dbReference type="NCBI Taxonomy" id="256318"/>
    <lineage>
        <taxon>unclassified sequences</taxon>
        <taxon>metagenomes</taxon>
    </lineage>
</organism>
<evidence type="ECO:0000313" key="1">
    <source>
        <dbReference type="EMBL" id="CUR62212.1"/>
    </source>
</evidence>
<dbReference type="AlphaFoldDB" id="A0A2P2CL88"/>
<dbReference type="InterPro" id="IPR027417">
    <property type="entry name" value="P-loop_NTPase"/>
</dbReference>
<name>A0A2P2CL88_9ZZZZ</name>
<dbReference type="SUPFAM" id="SSF52540">
    <property type="entry name" value="P-loop containing nucleoside triphosphate hydrolases"/>
    <property type="match status" value="1"/>
</dbReference>
<gene>
    <name evidence="1" type="ORF">NOCA170158</name>
</gene>
<accession>A0A2P2CL88</accession>
<dbReference type="Gene3D" id="3.40.50.300">
    <property type="entry name" value="P-loop containing nucleotide triphosphate hydrolases"/>
    <property type="match status" value="1"/>
</dbReference>
<dbReference type="EMBL" id="CZKB01000027">
    <property type="protein sequence ID" value="CUR62212.1"/>
    <property type="molecule type" value="Genomic_DNA"/>
</dbReference>
<reference evidence="1" key="1">
    <citation type="submission" date="2015-08" db="EMBL/GenBank/DDBJ databases">
        <authorList>
            <person name="Babu N.S."/>
            <person name="Beckwith C.J."/>
            <person name="Beseler K.G."/>
            <person name="Brison A."/>
            <person name="Carone J.V."/>
            <person name="Caskin T.P."/>
            <person name="Diamond M."/>
            <person name="Durham M.E."/>
            <person name="Foxe J.M."/>
            <person name="Go M."/>
            <person name="Henderson B.A."/>
            <person name="Jones I.B."/>
            <person name="McGettigan J.A."/>
            <person name="Micheletti S.J."/>
            <person name="Nasrallah M.E."/>
            <person name="Ortiz D."/>
            <person name="Piller C.R."/>
            <person name="Privatt S.R."/>
            <person name="Schneider S.L."/>
            <person name="Sharp S."/>
            <person name="Smith T.C."/>
            <person name="Stanton J.D."/>
            <person name="Ullery H.E."/>
            <person name="Wilson R.J."/>
            <person name="Serrano M.G."/>
            <person name="Buck G."/>
            <person name="Lee V."/>
            <person name="Wang Y."/>
            <person name="Carvalho R."/>
            <person name="Voegtly L."/>
            <person name="Shi R."/>
            <person name="Duckworth R."/>
            <person name="Johnson A."/>
            <person name="Loviza R."/>
            <person name="Walstead R."/>
            <person name="Shah Z."/>
            <person name="Kiflezghi M."/>
            <person name="Wade K."/>
            <person name="Ball S.L."/>
            <person name="Bradley K.W."/>
            <person name="Asai D.J."/>
            <person name="Bowman C.A."/>
            <person name="Russell D.A."/>
            <person name="Pope W.H."/>
            <person name="Jacobs-Sera D."/>
            <person name="Hendrix R.W."/>
            <person name="Hatfull G.F."/>
        </authorList>
    </citation>
    <scope>NUCLEOTIDE SEQUENCE</scope>
</reference>
<sequence>MRRAGATSAARAVVYGRRVSESGSVLVVTGAAATGKSTVGDHLRGRSGLVVIDGDVLGSGATATADGRRDYVGFWRYVLSISSEIRRSGLVPVIPCICLPEQVLAAVDDEVVHFLALVSEPDVVRRRIAGRRGVSAVPSPETHVAFDRRLREVRSVPAPHTWTAYDVAVHDVRQTLEAGDRWAEARAGRPG</sequence>
<protein>
    <submittedName>
        <fullName evidence="1">Uncharacterized protein</fullName>
    </submittedName>
</protein>
<proteinExistence type="predicted"/>